<dbReference type="Proteomes" id="UP000515908">
    <property type="component" value="Chromosome 08"/>
</dbReference>
<dbReference type="VEuPathDB" id="TriTrypDB:ADEAN_000457600"/>
<gene>
    <name evidence="2" type="ORF">ADEAN_000457600</name>
</gene>
<dbReference type="InterPro" id="IPR002616">
    <property type="entry name" value="tRNA_ribo_trans-like"/>
</dbReference>
<evidence type="ECO:0000259" key="1">
    <source>
        <dbReference type="Pfam" id="PF01702"/>
    </source>
</evidence>
<dbReference type="OrthoDB" id="27601at2759"/>
<dbReference type="PANTHER" id="PTHR46064">
    <property type="entry name" value="QUEUINE TRNA-RIBOSYLTRANSFERASE ACCESSORY SUBUNIT 2"/>
    <property type="match status" value="1"/>
</dbReference>
<accession>A0A7G2CBE6</accession>
<evidence type="ECO:0000313" key="3">
    <source>
        <dbReference type="Proteomes" id="UP000515908"/>
    </source>
</evidence>
<dbReference type="Pfam" id="PF01702">
    <property type="entry name" value="TGT"/>
    <property type="match status" value="1"/>
</dbReference>
<dbReference type="Gene3D" id="3.20.20.105">
    <property type="entry name" value="Queuine tRNA-ribosyltransferase-like"/>
    <property type="match status" value="2"/>
</dbReference>
<feature type="domain" description="tRNA-guanine(15) transglycosylase-like" evidence="1">
    <location>
        <begin position="190"/>
        <end position="304"/>
    </location>
</feature>
<dbReference type="AlphaFoldDB" id="A0A7G2CBE6"/>
<protein>
    <submittedName>
        <fullName evidence="2">Queuine tRNA-ribosyltransferase, putative</fullName>
    </submittedName>
</protein>
<keyword evidence="2" id="KW-0808">Transferase</keyword>
<keyword evidence="3" id="KW-1185">Reference proteome</keyword>
<dbReference type="InterPro" id="IPR050852">
    <property type="entry name" value="Queuine_tRNA-ribosyltrfase"/>
</dbReference>
<dbReference type="GO" id="GO:0006400">
    <property type="term" value="P:tRNA modification"/>
    <property type="evidence" value="ECO:0007669"/>
    <property type="project" value="InterPro"/>
</dbReference>
<organism evidence="2 3">
    <name type="scientific">Angomonas deanei</name>
    <dbReference type="NCBI Taxonomy" id="59799"/>
    <lineage>
        <taxon>Eukaryota</taxon>
        <taxon>Discoba</taxon>
        <taxon>Euglenozoa</taxon>
        <taxon>Kinetoplastea</taxon>
        <taxon>Metakinetoplastina</taxon>
        <taxon>Trypanosomatida</taxon>
        <taxon>Trypanosomatidae</taxon>
        <taxon>Strigomonadinae</taxon>
        <taxon>Angomonas</taxon>
    </lineage>
</organism>
<dbReference type="InterPro" id="IPR036511">
    <property type="entry name" value="TGT-like_sf"/>
</dbReference>
<dbReference type="GO" id="GO:0016740">
    <property type="term" value="F:transferase activity"/>
    <property type="evidence" value="ECO:0007669"/>
    <property type="project" value="UniProtKB-KW"/>
</dbReference>
<sequence>MSKVEGPFLVIPTARGTLPQLTPDQAREIFAEEERLMGMSVFEATQWTAVCKEADRSFAQLAGAGEFKLLLTCRNVLQGAHPSAPSSDKGIAADLEKGRLVVSPKDWCNVVSSLRPTHAVPLHDSIALGDPSAKKRRTMLTRSDAFLKEITASKESQSVTLVQDIGEYLLQGENISEFARNCRALPDGGLYYAGARSLAEYIVCLTAGFAFVEWSLPWSLAADGIALNLTLNKPSAEPVFIDLNDDHFTFDIQPLSEGCACFTCRSHHRAYIHHLLTVQEMNSEILLSIHNVHTANILARAFRQCETKEKRVQQGEALLQML</sequence>
<dbReference type="PANTHER" id="PTHR46064:SF1">
    <property type="entry name" value="QUEUINE TRNA-RIBOSYLTRANSFERASE ACCESSORY SUBUNIT 2"/>
    <property type="match status" value="1"/>
</dbReference>
<name>A0A7G2CBE6_9TRYP</name>
<evidence type="ECO:0000313" key="2">
    <source>
        <dbReference type="EMBL" id="CAD2217098.1"/>
    </source>
</evidence>
<dbReference type="EMBL" id="LR877152">
    <property type="protein sequence ID" value="CAD2217098.1"/>
    <property type="molecule type" value="Genomic_DNA"/>
</dbReference>
<reference evidence="2 3" key="1">
    <citation type="submission" date="2020-08" db="EMBL/GenBank/DDBJ databases">
        <authorList>
            <person name="Newling K."/>
            <person name="Davey J."/>
            <person name="Forrester S."/>
        </authorList>
    </citation>
    <scope>NUCLEOTIDE SEQUENCE [LARGE SCALE GENOMIC DNA]</scope>
    <source>
        <strain evidence="3">Crithidia deanei Carvalho (ATCC PRA-265)</strain>
    </source>
</reference>
<proteinExistence type="predicted"/>
<dbReference type="SUPFAM" id="SSF51713">
    <property type="entry name" value="tRNA-guanine transglycosylase"/>
    <property type="match status" value="1"/>
</dbReference>